<organism evidence="1 2">
    <name type="scientific">Asbolus verrucosus</name>
    <name type="common">Desert ironclad beetle</name>
    <dbReference type="NCBI Taxonomy" id="1661398"/>
    <lineage>
        <taxon>Eukaryota</taxon>
        <taxon>Metazoa</taxon>
        <taxon>Ecdysozoa</taxon>
        <taxon>Arthropoda</taxon>
        <taxon>Hexapoda</taxon>
        <taxon>Insecta</taxon>
        <taxon>Pterygota</taxon>
        <taxon>Neoptera</taxon>
        <taxon>Endopterygota</taxon>
        <taxon>Coleoptera</taxon>
        <taxon>Polyphaga</taxon>
        <taxon>Cucujiformia</taxon>
        <taxon>Tenebrionidae</taxon>
        <taxon>Pimeliinae</taxon>
        <taxon>Asbolus</taxon>
    </lineage>
</organism>
<dbReference type="InterPro" id="IPR036397">
    <property type="entry name" value="RNaseH_sf"/>
</dbReference>
<dbReference type="GO" id="GO:0003676">
    <property type="term" value="F:nucleic acid binding"/>
    <property type="evidence" value="ECO:0007669"/>
    <property type="project" value="InterPro"/>
</dbReference>
<protein>
    <recommendedName>
        <fullName evidence="3">DDE 3 domain containing protein</fullName>
    </recommendedName>
</protein>
<evidence type="ECO:0000313" key="1">
    <source>
        <dbReference type="EMBL" id="RZC34259.1"/>
    </source>
</evidence>
<keyword evidence="2" id="KW-1185">Reference proteome</keyword>
<dbReference type="OrthoDB" id="25402at2759"/>
<dbReference type="Gene3D" id="3.30.420.10">
    <property type="entry name" value="Ribonuclease H-like superfamily/Ribonuclease H"/>
    <property type="match status" value="1"/>
</dbReference>
<evidence type="ECO:0008006" key="3">
    <source>
        <dbReference type="Google" id="ProtNLM"/>
    </source>
</evidence>
<dbReference type="STRING" id="1661398.A0A482VPB9"/>
<dbReference type="Proteomes" id="UP000292052">
    <property type="component" value="Unassembled WGS sequence"/>
</dbReference>
<proteinExistence type="predicted"/>
<comment type="caution">
    <text evidence="1">The sequence shown here is derived from an EMBL/GenBank/DDBJ whole genome shotgun (WGS) entry which is preliminary data.</text>
</comment>
<feature type="non-terminal residue" evidence="1">
    <location>
        <position position="49"/>
    </location>
</feature>
<dbReference type="EMBL" id="QDEB01081542">
    <property type="protein sequence ID" value="RZC34259.1"/>
    <property type="molecule type" value="Genomic_DNA"/>
</dbReference>
<name>A0A482VPB9_ASBVE</name>
<dbReference type="AlphaFoldDB" id="A0A482VPB9"/>
<evidence type="ECO:0000313" key="2">
    <source>
        <dbReference type="Proteomes" id="UP000292052"/>
    </source>
</evidence>
<sequence length="49" mass="5820">MRLDFILQHNNARPHIAKAVSNFLDEYNIEVMEWAANSSYMNAIEHLWD</sequence>
<gene>
    <name evidence="1" type="ORF">BDFB_014502</name>
</gene>
<accession>A0A482VPB9</accession>
<reference evidence="1 2" key="1">
    <citation type="submission" date="2017-03" db="EMBL/GenBank/DDBJ databases">
        <title>Genome of the blue death feigning beetle - Asbolus verrucosus.</title>
        <authorList>
            <person name="Rider S.D."/>
        </authorList>
    </citation>
    <scope>NUCLEOTIDE SEQUENCE [LARGE SCALE GENOMIC DNA]</scope>
    <source>
        <strain evidence="1">Butters</strain>
        <tissue evidence="1">Head and leg muscle</tissue>
    </source>
</reference>